<name>A0A813D7V0_POLGL</name>
<keyword evidence="4" id="KW-0472">Membrane</keyword>
<protein>
    <recommendedName>
        <fullName evidence="5">FAD/NAD(P)-binding domain-containing protein</fullName>
    </recommendedName>
</protein>
<dbReference type="OrthoDB" id="66881at2759"/>
<dbReference type="PANTHER" id="PTHR23023">
    <property type="entry name" value="DIMETHYLANILINE MONOOXYGENASE"/>
    <property type="match status" value="1"/>
</dbReference>
<dbReference type="EMBL" id="CAJNNV010000418">
    <property type="protein sequence ID" value="CAE8582546.1"/>
    <property type="molecule type" value="Genomic_DNA"/>
</dbReference>
<keyword evidence="1" id="KW-0285">Flavoprotein</keyword>
<sequence>METPPVETVAACSAVQGIPLITKFSELVTPPESCCSWWRPFWLLFTVLMSTIVAALLVALLPLIVLLTLFRRAWSCYACSRYHTQPSKLKIAVIGGGWSGLQCISRLRELGVRDITGFERNDALGGTWHPKLRYHSIQVHGAMWVTSFDCYPYNAADRDANDGKVLGAEAQNYVKRFATDKGIEALYQFNTKVVAVKYDSAQRTVAPKGEVVAPKQPARLVVEDLDGNRSESGPYDLVIYASQASEPNIPDIPGQAEFEGKILHSLDFKTAQFDEIVRSKAKVVVVGGSMAACDLALCFQRAGYETYDWVFRTPYLFWKYEAVFHNRSFLNALRGFSTVVGLLLSLVSQTLAGWMFWGSGLAVTYGKVHNNWCKFHFGVLCPQQRRDLSKITEEKRHRANPKRYYAGGLELDDGRKLAADYVLFGTGCQSGINKIALVKDGQPFDLDPEARMLNYFVVPTFPVFANSTSLWTTFGPVRAVNSADMAIYHLCVRETMTEEQMRRKASWQMGGSMNSTSGLLFQSTSFTLRVWVVMHLDLMAAGLVDFFDFMWHVIEIFSLSRQTALKFRILPQYRPQQHEHDD</sequence>
<dbReference type="InterPro" id="IPR023753">
    <property type="entry name" value="FAD/NAD-binding_dom"/>
</dbReference>
<accession>A0A813D7V0</accession>
<evidence type="ECO:0000256" key="2">
    <source>
        <dbReference type="ARBA" id="ARBA00022827"/>
    </source>
</evidence>
<evidence type="ECO:0000313" key="7">
    <source>
        <dbReference type="Proteomes" id="UP000654075"/>
    </source>
</evidence>
<keyword evidence="3" id="KW-0560">Oxidoreductase</keyword>
<dbReference type="SUPFAM" id="SSF51905">
    <property type="entry name" value="FAD/NAD(P)-binding domain"/>
    <property type="match status" value="2"/>
</dbReference>
<dbReference type="PRINTS" id="PR00411">
    <property type="entry name" value="PNDRDTASEI"/>
</dbReference>
<evidence type="ECO:0000256" key="3">
    <source>
        <dbReference type="ARBA" id="ARBA00023002"/>
    </source>
</evidence>
<reference evidence="6" key="1">
    <citation type="submission" date="2021-02" db="EMBL/GenBank/DDBJ databases">
        <authorList>
            <person name="Dougan E. K."/>
            <person name="Rhodes N."/>
            <person name="Thang M."/>
            <person name="Chan C."/>
        </authorList>
    </citation>
    <scope>NUCLEOTIDE SEQUENCE</scope>
</reference>
<keyword evidence="7" id="KW-1185">Reference proteome</keyword>
<evidence type="ECO:0000259" key="5">
    <source>
        <dbReference type="Pfam" id="PF07992"/>
    </source>
</evidence>
<keyword evidence="2" id="KW-0274">FAD</keyword>
<dbReference type="InterPro" id="IPR036188">
    <property type="entry name" value="FAD/NAD-bd_sf"/>
</dbReference>
<feature type="domain" description="FAD/NAD(P)-binding" evidence="5">
    <location>
        <begin position="90"/>
        <end position="306"/>
    </location>
</feature>
<evidence type="ECO:0000256" key="1">
    <source>
        <dbReference type="ARBA" id="ARBA00022630"/>
    </source>
</evidence>
<dbReference type="Pfam" id="PF07992">
    <property type="entry name" value="Pyr_redox_2"/>
    <property type="match status" value="1"/>
</dbReference>
<dbReference type="Proteomes" id="UP000654075">
    <property type="component" value="Unassembled WGS sequence"/>
</dbReference>
<proteinExistence type="predicted"/>
<feature type="transmembrane region" description="Helical" evidence="4">
    <location>
        <begin position="41"/>
        <end position="70"/>
    </location>
</feature>
<evidence type="ECO:0000256" key="4">
    <source>
        <dbReference type="SAM" id="Phobius"/>
    </source>
</evidence>
<evidence type="ECO:0000313" key="6">
    <source>
        <dbReference type="EMBL" id="CAE8582546.1"/>
    </source>
</evidence>
<organism evidence="6 7">
    <name type="scientific">Polarella glacialis</name>
    <name type="common">Dinoflagellate</name>
    <dbReference type="NCBI Taxonomy" id="89957"/>
    <lineage>
        <taxon>Eukaryota</taxon>
        <taxon>Sar</taxon>
        <taxon>Alveolata</taxon>
        <taxon>Dinophyceae</taxon>
        <taxon>Suessiales</taxon>
        <taxon>Suessiaceae</taxon>
        <taxon>Polarella</taxon>
    </lineage>
</organism>
<dbReference type="GO" id="GO:0016491">
    <property type="term" value="F:oxidoreductase activity"/>
    <property type="evidence" value="ECO:0007669"/>
    <property type="project" value="UniProtKB-KW"/>
</dbReference>
<gene>
    <name evidence="6" type="ORF">PGLA1383_LOCUS1543</name>
</gene>
<keyword evidence="4" id="KW-1133">Transmembrane helix</keyword>
<comment type="caution">
    <text evidence="6">The sequence shown here is derived from an EMBL/GenBank/DDBJ whole genome shotgun (WGS) entry which is preliminary data.</text>
</comment>
<feature type="transmembrane region" description="Helical" evidence="4">
    <location>
        <begin position="336"/>
        <end position="357"/>
    </location>
</feature>
<dbReference type="AlphaFoldDB" id="A0A813D7V0"/>
<dbReference type="Gene3D" id="3.50.50.60">
    <property type="entry name" value="FAD/NAD(P)-binding domain"/>
    <property type="match status" value="1"/>
</dbReference>
<keyword evidence="4" id="KW-0812">Transmembrane</keyword>
<dbReference type="InterPro" id="IPR050346">
    <property type="entry name" value="FMO-like"/>
</dbReference>